<evidence type="ECO:0000313" key="1">
    <source>
        <dbReference type="EMBL" id="MPN10751.1"/>
    </source>
</evidence>
<name>A0A645F8X6_9ZZZZ</name>
<gene>
    <name evidence="1" type="ORF">SDC9_158048</name>
</gene>
<comment type="caution">
    <text evidence="1">The sequence shown here is derived from an EMBL/GenBank/DDBJ whole genome shotgun (WGS) entry which is preliminary data.</text>
</comment>
<reference evidence="1" key="1">
    <citation type="submission" date="2019-08" db="EMBL/GenBank/DDBJ databases">
        <authorList>
            <person name="Kucharzyk K."/>
            <person name="Murdoch R.W."/>
            <person name="Higgins S."/>
            <person name="Loffler F."/>
        </authorList>
    </citation>
    <scope>NUCLEOTIDE SEQUENCE</scope>
</reference>
<protein>
    <submittedName>
        <fullName evidence="1">Uncharacterized protein</fullName>
    </submittedName>
</protein>
<accession>A0A645F8X6</accession>
<sequence>MDIEMGDALLLKIGNLLMDLGKVDRIIKLAGQ</sequence>
<dbReference type="EMBL" id="VSSQ01056922">
    <property type="protein sequence ID" value="MPN10751.1"/>
    <property type="molecule type" value="Genomic_DNA"/>
</dbReference>
<proteinExistence type="predicted"/>
<dbReference type="AlphaFoldDB" id="A0A645F8X6"/>
<organism evidence="1">
    <name type="scientific">bioreactor metagenome</name>
    <dbReference type="NCBI Taxonomy" id="1076179"/>
    <lineage>
        <taxon>unclassified sequences</taxon>
        <taxon>metagenomes</taxon>
        <taxon>ecological metagenomes</taxon>
    </lineage>
</organism>